<dbReference type="PROSITE" id="PS00211">
    <property type="entry name" value="ABC_TRANSPORTER_1"/>
    <property type="match status" value="1"/>
</dbReference>
<keyword evidence="5" id="KW-0547">Nucleotide-binding</keyword>
<keyword evidence="7" id="KW-1278">Translocase</keyword>
<name>A8F741_PSELT</name>
<evidence type="ECO:0000313" key="11">
    <source>
        <dbReference type="Proteomes" id="UP000002016"/>
    </source>
</evidence>
<reference evidence="10 11" key="2">
    <citation type="journal article" date="2009" name="Proc. Natl. Acad. Sci. U.S.A.">
        <title>On the chimeric nature, thermophilic origin, and phylogenetic placement of the Thermotogales.</title>
        <authorList>
            <person name="Zhaxybayeva O."/>
            <person name="Swithers K.S."/>
            <person name="Lapierre P."/>
            <person name="Fournier G.P."/>
            <person name="Bickhart D.M."/>
            <person name="DeBoy R.T."/>
            <person name="Nelson K.E."/>
            <person name="Nesbo C.L."/>
            <person name="Doolittle W.F."/>
            <person name="Gogarten J.P."/>
            <person name="Noll K.M."/>
        </authorList>
    </citation>
    <scope>NUCLEOTIDE SEQUENCE [LARGE SCALE GENOMIC DNA]</scope>
    <source>
        <strain evidence="11">ATCC BAA-301 / DSM 14385 / NBRC 107922 / TMO</strain>
    </source>
</reference>
<dbReference type="SMART" id="SM00382">
    <property type="entry name" value="AAA"/>
    <property type="match status" value="1"/>
</dbReference>
<dbReference type="STRING" id="416591.Tlet_1419"/>
<dbReference type="InterPro" id="IPR003439">
    <property type="entry name" value="ABC_transporter-like_ATP-bd"/>
</dbReference>
<evidence type="ECO:0000256" key="8">
    <source>
        <dbReference type="ARBA" id="ARBA00023136"/>
    </source>
</evidence>
<dbReference type="EMBL" id="CP000812">
    <property type="protein sequence ID" value="ABV33975.1"/>
    <property type="molecule type" value="Genomic_DNA"/>
</dbReference>
<dbReference type="CDD" id="cd03216">
    <property type="entry name" value="ABC_Carb_Monos_I"/>
    <property type="match status" value="1"/>
</dbReference>
<evidence type="ECO:0000256" key="7">
    <source>
        <dbReference type="ARBA" id="ARBA00022967"/>
    </source>
</evidence>
<evidence type="ECO:0000256" key="6">
    <source>
        <dbReference type="ARBA" id="ARBA00022840"/>
    </source>
</evidence>
<dbReference type="KEGG" id="tle:Tlet_1419"/>
<dbReference type="GO" id="GO:0016887">
    <property type="term" value="F:ATP hydrolysis activity"/>
    <property type="evidence" value="ECO:0007669"/>
    <property type="project" value="InterPro"/>
</dbReference>
<dbReference type="PANTHER" id="PTHR43790">
    <property type="entry name" value="CARBOHYDRATE TRANSPORT ATP-BINDING PROTEIN MG119-RELATED"/>
    <property type="match status" value="1"/>
</dbReference>
<proteinExistence type="predicted"/>
<dbReference type="HOGENOM" id="CLU_000604_92_3_0"/>
<accession>A8F741</accession>
<dbReference type="AlphaFoldDB" id="A8F741"/>
<keyword evidence="8" id="KW-0472">Membrane</keyword>
<gene>
    <name evidence="10" type="ordered locus">Tlet_1419</name>
</gene>
<keyword evidence="11" id="KW-1185">Reference proteome</keyword>
<dbReference type="InterPro" id="IPR017871">
    <property type="entry name" value="ABC_transporter-like_CS"/>
</dbReference>
<evidence type="ECO:0000256" key="3">
    <source>
        <dbReference type="ARBA" id="ARBA00022597"/>
    </source>
</evidence>
<feature type="domain" description="ABC transporter" evidence="9">
    <location>
        <begin position="7"/>
        <end position="243"/>
    </location>
</feature>
<protein>
    <submittedName>
        <fullName evidence="10">ABC transporter related</fullName>
    </submittedName>
</protein>
<dbReference type="GO" id="GO:0005524">
    <property type="term" value="F:ATP binding"/>
    <property type="evidence" value="ECO:0007669"/>
    <property type="project" value="UniProtKB-KW"/>
</dbReference>
<dbReference type="InterPro" id="IPR027417">
    <property type="entry name" value="P-loop_NTPase"/>
</dbReference>
<evidence type="ECO:0000313" key="10">
    <source>
        <dbReference type="EMBL" id="ABV33975.1"/>
    </source>
</evidence>
<organism evidence="10 11">
    <name type="scientific">Pseudothermotoga lettingae (strain ATCC BAA-301 / DSM 14385 / NBRC 107922 / TMO)</name>
    <name type="common">Thermotoga lettingae</name>
    <dbReference type="NCBI Taxonomy" id="416591"/>
    <lineage>
        <taxon>Bacteria</taxon>
        <taxon>Thermotogati</taxon>
        <taxon>Thermotogota</taxon>
        <taxon>Thermotogae</taxon>
        <taxon>Thermotogales</taxon>
        <taxon>Thermotogaceae</taxon>
        <taxon>Pseudothermotoga</taxon>
    </lineage>
</organism>
<dbReference type="RefSeq" id="WP_012003451.1">
    <property type="nucleotide sequence ID" value="NC_009828.1"/>
</dbReference>
<dbReference type="eggNOG" id="COG1129">
    <property type="taxonomic scope" value="Bacteria"/>
</dbReference>
<dbReference type="InterPro" id="IPR003593">
    <property type="entry name" value="AAA+_ATPase"/>
</dbReference>
<evidence type="ECO:0000256" key="2">
    <source>
        <dbReference type="ARBA" id="ARBA00022475"/>
    </source>
</evidence>
<dbReference type="InterPro" id="IPR050107">
    <property type="entry name" value="ABC_carbohydrate_import_ATPase"/>
</dbReference>
<evidence type="ECO:0000256" key="5">
    <source>
        <dbReference type="ARBA" id="ARBA00022741"/>
    </source>
</evidence>
<dbReference type="OrthoDB" id="9771863at2"/>
<keyword evidence="3" id="KW-0762">Sugar transport</keyword>
<dbReference type="Gene3D" id="3.40.50.300">
    <property type="entry name" value="P-loop containing nucleotide triphosphate hydrolases"/>
    <property type="match status" value="2"/>
</dbReference>
<dbReference type="Proteomes" id="UP000002016">
    <property type="component" value="Chromosome"/>
</dbReference>
<dbReference type="CDD" id="cd03215">
    <property type="entry name" value="ABC_Carb_Monos_II"/>
    <property type="match status" value="1"/>
</dbReference>
<evidence type="ECO:0000256" key="1">
    <source>
        <dbReference type="ARBA" id="ARBA00022448"/>
    </source>
</evidence>
<dbReference type="Pfam" id="PF00005">
    <property type="entry name" value="ABC_tran"/>
    <property type="match status" value="2"/>
</dbReference>
<evidence type="ECO:0000256" key="4">
    <source>
        <dbReference type="ARBA" id="ARBA00022737"/>
    </source>
</evidence>
<dbReference type="PROSITE" id="PS50893">
    <property type="entry name" value="ABC_TRANSPORTER_2"/>
    <property type="match status" value="2"/>
</dbReference>
<keyword evidence="2" id="KW-1003">Cell membrane</keyword>
<feature type="domain" description="ABC transporter" evidence="9">
    <location>
        <begin position="256"/>
        <end position="501"/>
    </location>
</feature>
<keyword evidence="4" id="KW-0677">Repeat</keyword>
<reference evidence="10 11" key="1">
    <citation type="submission" date="2007-08" db="EMBL/GenBank/DDBJ databases">
        <title>Complete sequence of Thermotoga lettingae TMO.</title>
        <authorList>
            <consortium name="US DOE Joint Genome Institute"/>
            <person name="Copeland A."/>
            <person name="Lucas S."/>
            <person name="Lapidus A."/>
            <person name="Barry K."/>
            <person name="Glavina del Rio T."/>
            <person name="Dalin E."/>
            <person name="Tice H."/>
            <person name="Pitluck S."/>
            <person name="Foster B."/>
            <person name="Bruce D."/>
            <person name="Schmutz J."/>
            <person name="Larimer F."/>
            <person name="Land M."/>
            <person name="Hauser L."/>
            <person name="Kyrpides N."/>
            <person name="Mikhailova N."/>
            <person name="Nelson K."/>
            <person name="Gogarten J.P."/>
            <person name="Noll K."/>
            <person name="Richardson P."/>
        </authorList>
    </citation>
    <scope>NUCLEOTIDE SEQUENCE [LARGE SCALE GENOMIC DNA]</scope>
    <source>
        <strain evidence="11">ATCC BAA-301 / DSM 14385 / NBRC 107922 / TMO</strain>
    </source>
</reference>
<keyword evidence="1" id="KW-0813">Transport</keyword>
<keyword evidence="6" id="KW-0067">ATP-binding</keyword>
<evidence type="ECO:0000259" key="9">
    <source>
        <dbReference type="PROSITE" id="PS50893"/>
    </source>
</evidence>
<sequence>MNDDSLVRVEHITKKFGGITALNDVSFQIKTGEVVGLIGENGSGKSTMIKILSGVYKSDSGDIYILGRHYKQLNPMRSIQEGIHVIYQDFSLFPNLTVAENIAIPHIISQRRKTINWQRMYEIAKENLEKITSDISLDAEVRQLSAAERQIVAIAKTLVQGARLIIMDEPTTALTRQEVRSLFGIINQLKKHGISVLFVSHKLYEVKEVADRVIIFRDGNKVLDAPMQELDLRTMELHMIGRKIDSEEFSVLQRSENNPELLRVENLSHEPYFSDVSFDVRYHEIVGITGLLGSGQRELALSLFGVLPARSGHIYLDGHQIHIRSIPDAMKNGIGYIPEDRITEGIFASQSVTNNLVVTVVDNLSSRIGVLKKNNIWQTAEKWVRELNVKTQSPATAIQNLSGGNQQKVVIAKWMVSGPKLFILNGPTVGIDVGSKADIHKLIRNMVKEQQIGVILVSDDIPELLHLCDRILLMKQGKLSGQFKREEIDEVGLYQRLLGEI</sequence>
<dbReference type="SUPFAM" id="SSF52540">
    <property type="entry name" value="P-loop containing nucleoside triphosphate hydrolases"/>
    <property type="match status" value="2"/>
</dbReference>
<dbReference type="PANTHER" id="PTHR43790:SF1">
    <property type="entry name" value="XYLOSE IMPORT ATP-BINDING PROTEIN XYLG"/>
    <property type="match status" value="1"/>
</dbReference>